<evidence type="ECO:0000256" key="1">
    <source>
        <dbReference type="SAM" id="MobiDB-lite"/>
    </source>
</evidence>
<gene>
    <name evidence="2" type="ORF">OVY01_12640</name>
</gene>
<evidence type="ECO:0008006" key="4">
    <source>
        <dbReference type="Google" id="ProtNLM"/>
    </source>
</evidence>
<evidence type="ECO:0000313" key="3">
    <source>
        <dbReference type="Proteomes" id="UP001082899"/>
    </source>
</evidence>
<organism evidence="2 3">
    <name type="scientific">Robbsia betulipollinis</name>
    <dbReference type="NCBI Taxonomy" id="2981849"/>
    <lineage>
        <taxon>Bacteria</taxon>
        <taxon>Pseudomonadati</taxon>
        <taxon>Pseudomonadota</taxon>
        <taxon>Betaproteobacteria</taxon>
        <taxon>Burkholderiales</taxon>
        <taxon>Burkholderiaceae</taxon>
        <taxon>Robbsia</taxon>
    </lineage>
</organism>
<proteinExistence type="predicted"/>
<keyword evidence="3" id="KW-1185">Reference proteome</keyword>
<feature type="compositionally biased region" description="Basic and acidic residues" evidence="1">
    <location>
        <begin position="136"/>
        <end position="147"/>
    </location>
</feature>
<feature type="compositionally biased region" description="Low complexity" evidence="1">
    <location>
        <begin position="225"/>
        <end position="245"/>
    </location>
</feature>
<sequence>MPTASFPLRFPSRIVATISAPRHLAGALSTAVLPAVAPRAWRLARVAVPRAALLGVTSLLLVSATAFAQSSPPADSPGAVSGGQAAAPDVAGTQAMRLPASPGSPALSDAASDAAPGAVGGDATPAGPPLSDEEYTERAHAHDAQQKTLDERTARMNYAYAVAQHNCYAHFFVNHCLTVARDTMRVEKGQVRTEQLALSAERRSDRARQRETRAEEKRVQTAADAPQRAANEARNRAAFAAKQQQHQLDLAKRGQDGAEQRQRAANAAAYRQKQAAHQQALDQANRNADADAAKRAENVHRYEQKQSDAADRQRDLDARRRKAQERANKSAPPPASAPAARPQP</sequence>
<dbReference type="Proteomes" id="UP001082899">
    <property type="component" value="Unassembled WGS sequence"/>
</dbReference>
<name>A0ABT3ZNG1_9BURK</name>
<feature type="compositionally biased region" description="Low complexity" evidence="1">
    <location>
        <begin position="99"/>
        <end position="125"/>
    </location>
</feature>
<comment type="caution">
    <text evidence="2">The sequence shown here is derived from an EMBL/GenBank/DDBJ whole genome shotgun (WGS) entry which is preliminary data.</text>
</comment>
<protein>
    <recommendedName>
        <fullName evidence="4">Colicin transporter</fullName>
    </recommendedName>
</protein>
<feature type="region of interest" description="Disordered" evidence="1">
    <location>
        <begin position="95"/>
        <end position="147"/>
    </location>
</feature>
<reference evidence="2" key="1">
    <citation type="submission" date="2022-11" db="EMBL/GenBank/DDBJ databases">
        <title>Robbsia betulipollinis sp. nov., isolated from pollen of birch (Betula pendula).</title>
        <authorList>
            <person name="Shi H."/>
            <person name="Ambika Manirajan B."/>
            <person name="Ratering S."/>
            <person name="Geissler-Plaum R."/>
            <person name="Schnell S."/>
        </authorList>
    </citation>
    <scope>NUCLEOTIDE SEQUENCE</scope>
    <source>
        <strain evidence="2">Bb-Pol-6</strain>
    </source>
</reference>
<accession>A0ABT3ZNG1</accession>
<feature type="compositionally biased region" description="Basic and acidic residues" evidence="1">
    <location>
        <begin position="249"/>
        <end position="262"/>
    </location>
</feature>
<feature type="compositionally biased region" description="Basic and acidic residues" evidence="1">
    <location>
        <begin position="288"/>
        <end position="328"/>
    </location>
</feature>
<evidence type="ECO:0000313" key="2">
    <source>
        <dbReference type="EMBL" id="MCY0388069.1"/>
    </source>
</evidence>
<dbReference type="RefSeq" id="WP_267847951.1">
    <property type="nucleotide sequence ID" value="NZ_JAPMXC010000002.1"/>
</dbReference>
<feature type="compositionally biased region" description="Pro residues" evidence="1">
    <location>
        <begin position="331"/>
        <end position="344"/>
    </location>
</feature>
<feature type="region of interest" description="Disordered" evidence="1">
    <location>
        <begin position="197"/>
        <end position="344"/>
    </location>
</feature>
<feature type="compositionally biased region" description="Low complexity" evidence="1">
    <location>
        <begin position="263"/>
        <end position="287"/>
    </location>
</feature>
<dbReference type="EMBL" id="JAPMXC010000002">
    <property type="protein sequence ID" value="MCY0388069.1"/>
    <property type="molecule type" value="Genomic_DNA"/>
</dbReference>
<feature type="compositionally biased region" description="Basic and acidic residues" evidence="1">
    <location>
        <begin position="200"/>
        <end position="219"/>
    </location>
</feature>